<keyword evidence="3" id="KW-1185">Reference proteome</keyword>
<evidence type="ECO:0000256" key="1">
    <source>
        <dbReference type="SAM" id="Phobius"/>
    </source>
</evidence>
<dbReference type="Proteomes" id="UP000294927">
    <property type="component" value="Unassembled WGS sequence"/>
</dbReference>
<reference evidence="2 3" key="1">
    <citation type="submission" date="2019-03" db="EMBL/GenBank/DDBJ databases">
        <title>Genomic Encyclopedia of Archaeal and Bacterial Type Strains, Phase II (KMG-II): from individual species to whole genera.</title>
        <authorList>
            <person name="Goeker M."/>
        </authorList>
    </citation>
    <scope>NUCLEOTIDE SEQUENCE [LARGE SCALE GENOMIC DNA]</scope>
    <source>
        <strain evidence="2 3">DSM 45499</strain>
    </source>
</reference>
<dbReference type="EMBL" id="SOCP01000010">
    <property type="protein sequence ID" value="TDV46825.1"/>
    <property type="molecule type" value="Genomic_DNA"/>
</dbReference>
<keyword evidence="1" id="KW-1133">Transmembrane helix</keyword>
<accession>A0A4R7VCU0</accession>
<gene>
    <name evidence="2" type="ORF">CLV71_1104</name>
</gene>
<proteinExistence type="predicted"/>
<dbReference type="OrthoDB" id="3539663at2"/>
<sequence>MNARTVFVAAPLLTFTYGVIRILDGLDGVRGPGLAWTTGHLIFMAALVAFQLVFVHLWRLAGRDTLATATVVIATVGTLCLFVQFGIDIVNGLLAEDHAAMSEFGRGLKSNTFVSLAVYDVGPYLFYFGQFVLVARLALLRRIPAWTAALLVVDLVMPLVSKDLIPVGAAALMVSFVSIAKRIQREPARV</sequence>
<comment type="caution">
    <text evidence="2">The sequence shown here is derived from an EMBL/GenBank/DDBJ whole genome shotgun (WGS) entry which is preliminary data.</text>
</comment>
<evidence type="ECO:0000313" key="2">
    <source>
        <dbReference type="EMBL" id="TDV46825.1"/>
    </source>
</evidence>
<keyword evidence="1" id="KW-0472">Membrane</keyword>
<name>A0A4R7VCU0_9PSEU</name>
<dbReference type="RefSeq" id="WP_133905359.1">
    <property type="nucleotide sequence ID" value="NZ_SOCP01000010.1"/>
</dbReference>
<evidence type="ECO:0000313" key="3">
    <source>
        <dbReference type="Proteomes" id="UP000294927"/>
    </source>
</evidence>
<dbReference type="AlphaFoldDB" id="A0A4R7VCU0"/>
<protein>
    <recommendedName>
        <fullName evidence="4">Low temperature requirement A protein (LtrA)</fullName>
    </recommendedName>
</protein>
<feature type="transmembrane region" description="Helical" evidence="1">
    <location>
        <begin position="34"/>
        <end position="54"/>
    </location>
</feature>
<keyword evidence="1" id="KW-0812">Transmembrane</keyword>
<organism evidence="2 3">
    <name type="scientific">Actinophytocola oryzae</name>
    <dbReference type="NCBI Taxonomy" id="502181"/>
    <lineage>
        <taxon>Bacteria</taxon>
        <taxon>Bacillati</taxon>
        <taxon>Actinomycetota</taxon>
        <taxon>Actinomycetes</taxon>
        <taxon>Pseudonocardiales</taxon>
        <taxon>Pseudonocardiaceae</taxon>
    </lineage>
</organism>
<feature type="transmembrane region" description="Helical" evidence="1">
    <location>
        <begin position="66"/>
        <end position="87"/>
    </location>
</feature>
<evidence type="ECO:0008006" key="4">
    <source>
        <dbReference type="Google" id="ProtNLM"/>
    </source>
</evidence>